<organism evidence="7">
    <name type="scientific">freshwater metagenome</name>
    <dbReference type="NCBI Taxonomy" id="449393"/>
    <lineage>
        <taxon>unclassified sequences</taxon>
        <taxon>metagenomes</taxon>
        <taxon>ecological metagenomes</taxon>
    </lineage>
</organism>
<reference evidence="7" key="1">
    <citation type="submission" date="2020-05" db="EMBL/GenBank/DDBJ databases">
        <authorList>
            <person name="Chiriac C."/>
            <person name="Salcher M."/>
            <person name="Ghai R."/>
            <person name="Kavagutti S V."/>
        </authorList>
    </citation>
    <scope>NUCLEOTIDE SEQUENCE</scope>
</reference>
<dbReference type="PANTHER" id="PTHR11455">
    <property type="entry name" value="CRYPTOCHROME"/>
    <property type="match status" value="1"/>
</dbReference>
<dbReference type="PROSITE" id="PS51645">
    <property type="entry name" value="PHR_CRY_ALPHA_BETA"/>
    <property type="match status" value="1"/>
</dbReference>
<dbReference type="PROSITE" id="PS00691">
    <property type="entry name" value="DNA_PHOTOLYASES_1_2"/>
    <property type="match status" value="1"/>
</dbReference>
<accession>A0A6J6VL84</accession>
<dbReference type="GO" id="GO:0006950">
    <property type="term" value="P:response to stress"/>
    <property type="evidence" value="ECO:0007669"/>
    <property type="project" value="UniProtKB-ARBA"/>
</dbReference>
<dbReference type="GO" id="GO:0071949">
    <property type="term" value="F:FAD binding"/>
    <property type="evidence" value="ECO:0007669"/>
    <property type="project" value="TreeGrafter"/>
</dbReference>
<dbReference type="InterPro" id="IPR014729">
    <property type="entry name" value="Rossmann-like_a/b/a_fold"/>
</dbReference>
<gene>
    <name evidence="6" type="ORF">UFOPK2602_00638</name>
    <name evidence="7" type="ORF">UFOPK2806_02527</name>
    <name evidence="8" type="ORF">UFOPK3417_01895</name>
    <name evidence="9" type="ORF">UFOPK4306_02091</name>
</gene>
<protein>
    <submittedName>
        <fullName evidence="7">Unannotated protein</fullName>
    </submittedName>
</protein>
<keyword evidence="3" id="KW-0274">FAD</keyword>
<dbReference type="EMBL" id="CAEZYY010000063">
    <property type="protein sequence ID" value="CAB4772800.1"/>
    <property type="molecule type" value="Genomic_DNA"/>
</dbReference>
<dbReference type="InterPro" id="IPR006050">
    <property type="entry name" value="DNA_photolyase_N"/>
</dbReference>
<dbReference type="AlphaFoldDB" id="A0A6J6VL84"/>
<dbReference type="InterPro" id="IPR005101">
    <property type="entry name" value="Cryptochr/Photolyase_FAD-bd"/>
</dbReference>
<dbReference type="GO" id="GO:0006139">
    <property type="term" value="P:nucleobase-containing compound metabolic process"/>
    <property type="evidence" value="ECO:0007669"/>
    <property type="project" value="UniProtKB-ARBA"/>
</dbReference>
<dbReference type="InterPro" id="IPR002081">
    <property type="entry name" value="Cryptochrome/DNA_photolyase_1"/>
</dbReference>
<dbReference type="GO" id="GO:0003904">
    <property type="term" value="F:deoxyribodipyrimidine photo-lyase activity"/>
    <property type="evidence" value="ECO:0007669"/>
    <property type="project" value="TreeGrafter"/>
</dbReference>
<dbReference type="PROSITE" id="PS00394">
    <property type="entry name" value="DNA_PHOTOLYASES_1_1"/>
    <property type="match status" value="1"/>
</dbReference>
<dbReference type="Pfam" id="PF03441">
    <property type="entry name" value="FAD_binding_7"/>
    <property type="match status" value="1"/>
</dbReference>
<dbReference type="InterPro" id="IPR036155">
    <property type="entry name" value="Crypto/Photolyase_N_sf"/>
</dbReference>
<dbReference type="Pfam" id="PF00875">
    <property type="entry name" value="DNA_photolyase"/>
    <property type="match status" value="1"/>
</dbReference>
<evidence type="ECO:0000313" key="9">
    <source>
        <dbReference type="EMBL" id="CAB5067508.1"/>
    </source>
</evidence>
<name>A0A6J6VL84_9ZZZZ</name>
<dbReference type="SUPFAM" id="SSF48173">
    <property type="entry name" value="Cryptochrome/photolyase FAD-binding domain"/>
    <property type="match status" value="1"/>
</dbReference>
<evidence type="ECO:0000259" key="5">
    <source>
        <dbReference type="PROSITE" id="PS51645"/>
    </source>
</evidence>
<dbReference type="GO" id="GO:0003677">
    <property type="term" value="F:DNA binding"/>
    <property type="evidence" value="ECO:0007669"/>
    <property type="project" value="TreeGrafter"/>
</dbReference>
<evidence type="ECO:0000313" key="8">
    <source>
        <dbReference type="EMBL" id="CAB4885675.1"/>
    </source>
</evidence>
<evidence type="ECO:0000256" key="4">
    <source>
        <dbReference type="ARBA" id="ARBA00022991"/>
    </source>
</evidence>
<evidence type="ECO:0000256" key="1">
    <source>
        <dbReference type="ARBA" id="ARBA00001974"/>
    </source>
</evidence>
<evidence type="ECO:0000313" key="6">
    <source>
        <dbReference type="EMBL" id="CAB4702000.1"/>
    </source>
</evidence>
<evidence type="ECO:0000256" key="3">
    <source>
        <dbReference type="ARBA" id="ARBA00022827"/>
    </source>
</evidence>
<feature type="domain" description="Photolyase/cryptochrome alpha/beta" evidence="5">
    <location>
        <begin position="4"/>
        <end position="127"/>
    </location>
</feature>
<keyword evidence="4" id="KW-0157">Chromophore</keyword>
<dbReference type="InterPro" id="IPR018394">
    <property type="entry name" value="DNA_photolyase_1_CS_C"/>
</dbReference>
<comment type="cofactor">
    <cofactor evidence="1">
        <name>FAD</name>
        <dbReference type="ChEBI" id="CHEBI:57692"/>
    </cofactor>
</comment>
<keyword evidence="2" id="KW-0285">Flavoprotein</keyword>
<dbReference type="SUPFAM" id="SSF52425">
    <property type="entry name" value="Cryptochrome/photolyase, N-terminal domain"/>
    <property type="match status" value="1"/>
</dbReference>
<dbReference type="Gene3D" id="3.40.50.620">
    <property type="entry name" value="HUPs"/>
    <property type="match status" value="1"/>
</dbReference>
<proteinExistence type="predicted"/>
<dbReference type="EMBL" id="CAEZXX010000032">
    <property type="protein sequence ID" value="CAB4702000.1"/>
    <property type="molecule type" value="Genomic_DNA"/>
</dbReference>
<sequence length="439" mass="48453">MTVLTSIMWFRRDLRVRANDALAAAARGGSVLPLFVVDPVLIASSGGPRLAFLRDSLADLDRSLGGALVVRVGDPSVVVPSAAREAGASTVFVARDFTPYGRRRDRAVSDALAATGSVLRGIGSPYTVPPGGVLKPDGKPYAVFTPYWRTWRRLASENRAAAASAPADVGVPECVTTRGDEFTWPERSFTALDLPVAGEAAAWDRWEWFVEHGLGTYGAARNTPSIDGTSRLSTYLRWGVLHPSQLIDECDGSPAAEEFVRELCWREFYADVLHQRPESAWKNLDGRFDRMQVDTDNAARERFALWQQGHTGFPIVDAGMRQLAATGWMHNRVRMIVASFLVKDLHLPWQWGARHFMDHLVDGDLASNNHGWQWAAGCGTDAAPYHRILNPTLQAERFDPSGAYAQQWIEEWPLTGPPMVDHAVERAEALRRRAALSVA</sequence>
<dbReference type="GO" id="GO:0009416">
    <property type="term" value="P:response to light stimulus"/>
    <property type="evidence" value="ECO:0007669"/>
    <property type="project" value="TreeGrafter"/>
</dbReference>
<dbReference type="Gene3D" id="1.25.40.80">
    <property type="match status" value="1"/>
</dbReference>
<dbReference type="InterPro" id="IPR036134">
    <property type="entry name" value="Crypto/Photolyase_FAD-like_sf"/>
</dbReference>
<dbReference type="EMBL" id="CAFBQP010000102">
    <property type="protein sequence ID" value="CAB5067508.1"/>
    <property type="molecule type" value="Genomic_DNA"/>
</dbReference>
<evidence type="ECO:0000256" key="2">
    <source>
        <dbReference type="ARBA" id="ARBA00022630"/>
    </source>
</evidence>
<dbReference type="PRINTS" id="PR00147">
    <property type="entry name" value="DNAPHOTLYASE"/>
</dbReference>
<dbReference type="PANTHER" id="PTHR11455:SF9">
    <property type="entry name" value="CRYPTOCHROME CIRCADIAN CLOCK 5 ISOFORM X1"/>
    <property type="match status" value="1"/>
</dbReference>
<evidence type="ECO:0000313" key="7">
    <source>
        <dbReference type="EMBL" id="CAB4772800.1"/>
    </source>
</evidence>
<dbReference type="EMBL" id="CAFBLR010000253">
    <property type="protein sequence ID" value="CAB4885675.1"/>
    <property type="molecule type" value="Genomic_DNA"/>
</dbReference>
<dbReference type="Gene3D" id="1.10.579.10">
    <property type="entry name" value="DNA Cyclobutane Dipyrimidine Photolyase, subunit A, domain 3"/>
    <property type="match status" value="1"/>
</dbReference>